<organism evidence="2 3">
    <name type="scientific">Alectoria fallacina</name>
    <dbReference type="NCBI Taxonomy" id="1903189"/>
    <lineage>
        <taxon>Eukaryota</taxon>
        <taxon>Fungi</taxon>
        <taxon>Dikarya</taxon>
        <taxon>Ascomycota</taxon>
        <taxon>Pezizomycotina</taxon>
        <taxon>Lecanoromycetes</taxon>
        <taxon>OSLEUM clade</taxon>
        <taxon>Lecanoromycetidae</taxon>
        <taxon>Lecanorales</taxon>
        <taxon>Lecanorineae</taxon>
        <taxon>Parmeliaceae</taxon>
        <taxon>Alectoria</taxon>
    </lineage>
</organism>
<evidence type="ECO:0000313" key="2">
    <source>
        <dbReference type="EMBL" id="CAF9936764.1"/>
    </source>
</evidence>
<dbReference type="Pfam" id="PF24864">
    <property type="entry name" value="DUF7730"/>
    <property type="match status" value="1"/>
</dbReference>
<dbReference type="Proteomes" id="UP000664203">
    <property type="component" value="Unassembled WGS sequence"/>
</dbReference>
<accession>A0A8H3G8I5</accession>
<sequence>MTKRTLPAVTGQTQPPAARKKQAVTVTRSAATKAILQRNASTSPLLKLPGEIRETIFSLVVGHQLIHLLYLRSRGKFRHTVCTAAASEDEAYNEFMTGHTRISSNHSAHFHSVTFKERHVHCKSWDFENQRFFNGKYDRLSGPMTTEERRKPMLDLSLLGACRQMYEEGNVLLWTTNTFSFEDSMPLRMFIDGLHSTQRKKLTRMHIDFAWDPFSAHGWQQLLRPPLLSKINGLRIFHATFDHYLGNYYVDDRLSPPFSEPDFELCILKPLSRMQILPLKHVTVVVGDHIRDTYPQEKDRWTITQKREVAEGLRTKLLDPNGHKI</sequence>
<comment type="caution">
    <text evidence="2">The sequence shown here is derived from an EMBL/GenBank/DDBJ whole genome shotgun (WGS) entry which is preliminary data.</text>
</comment>
<evidence type="ECO:0000259" key="1">
    <source>
        <dbReference type="Pfam" id="PF24864"/>
    </source>
</evidence>
<protein>
    <recommendedName>
        <fullName evidence="1">DUF7730 domain-containing protein</fullName>
    </recommendedName>
</protein>
<dbReference type="PANTHER" id="PTHR38790:SF9">
    <property type="entry name" value="F-BOX DOMAIN-CONTAINING PROTEIN"/>
    <property type="match status" value="1"/>
</dbReference>
<feature type="domain" description="DUF7730" evidence="1">
    <location>
        <begin position="41"/>
        <end position="211"/>
    </location>
</feature>
<proteinExistence type="predicted"/>
<reference evidence="2" key="1">
    <citation type="submission" date="2021-03" db="EMBL/GenBank/DDBJ databases">
        <authorList>
            <person name="Tagirdzhanova G."/>
        </authorList>
    </citation>
    <scope>NUCLEOTIDE SEQUENCE</scope>
</reference>
<dbReference type="PANTHER" id="PTHR38790">
    <property type="entry name" value="2EXR DOMAIN-CONTAINING PROTEIN-RELATED"/>
    <property type="match status" value="1"/>
</dbReference>
<dbReference type="EMBL" id="CAJPDR010000453">
    <property type="protein sequence ID" value="CAF9936764.1"/>
    <property type="molecule type" value="Genomic_DNA"/>
</dbReference>
<keyword evidence="3" id="KW-1185">Reference proteome</keyword>
<gene>
    <name evidence="2" type="ORF">ALECFALPRED_006973</name>
</gene>
<dbReference type="InterPro" id="IPR056632">
    <property type="entry name" value="DUF7730"/>
</dbReference>
<dbReference type="OrthoDB" id="5413827at2759"/>
<evidence type="ECO:0000313" key="3">
    <source>
        <dbReference type="Proteomes" id="UP000664203"/>
    </source>
</evidence>
<dbReference type="AlphaFoldDB" id="A0A8H3G8I5"/>
<name>A0A8H3G8I5_9LECA</name>